<feature type="non-terminal residue" evidence="12">
    <location>
        <position position="237"/>
    </location>
</feature>
<feature type="transmembrane region" description="Helical" evidence="10">
    <location>
        <begin position="180"/>
        <end position="201"/>
    </location>
</feature>
<comment type="pathway">
    <text evidence="2">Protein modification; protein ubiquitination.</text>
</comment>
<feature type="transmembrane region" description="Helical" evidence="10">
    <location>
        <begin position="213"/>
        <end position="234"/>
    </location>
</feature>
<accession>G0UTR4</accession>
<evidence type="ECO:0000256" key="5">
    <source>
        <dbReference type="ARBA" id="ARBA00022723"/>
    </source>
</evidence>
<feature type="domain" description="E3 ubiquitin-protein ligase synoviolin-like TPR repeats" evidence="11">
    <location>
        <begin position="5"/>
        <end position="233"/>
    </location>
</feature>
<evidence type="ECO:0000256" key="4">
    <source>
        <dbReference type="ARBA" id="ARBA00022692"/>
    </source>
</evidence>
<dbReference type="InterPro" id="IPR057992">
    <property type="entry name" value="TPR_SYVN1_N"/>
</dbReference>
<name>G0UTR4_TRYCI</name>
<evidence type="ECO:0000256" key="6">
    <source>
        <dbReference type="ARBA" id="ARBA00022771"/>
    </source>
</evidence>
<keyword evidence="8 10" id="KW-1133">Transmembrane helix</keyword>
<sequence length="237" mass="26723">MSALLGLYLLLSFAIPVGVVLEYASVHKEFFTLAVELTNSPLFHLLCVNSFIALAWVLWFVARATFFGKLNRTESDAIRNAAPMCVVESLICPFYFGVPVLGPAGVVSILTVVVAVLHRLAQERIGTLQIVEERATRIPMLIRLFLFLYVFFAIDLYVVFDLVGASRHNGGGKSLQYCIALLYSQFLISILEMFTQLLFLTASKEGHYRSAPYYFEMFYSFAKSMAFFVLFYILRAA</sequence>
<evidence type="ECO:0000313" key="12">
    <source>
        <dbReference type="EMBL" id="CCC92778.1"/>
    </source>
</evidence>
<reference evidence="12" key="1">
    <citation type="journal article" date="2012" name="Proc. Natl. Acad. Sci. U.S.A.">
        <title>Antigenic diversity is generated by distinct evolutionary mechanisms in African trypanosome species.</title>
        <authorList>
            <person name="Jackson A.P."/>
            <person name="Berry A."/>
            <person name="Aslett M."/>
            <person name="Allison H.C."/>
            <person name="Burton P."/>
            <person name="Vavrova-Anderson J."/>
            <person name="Brown R."/>
            <person name="Browne H."/>
            <person name="Corton N."/>
            <person name="Hauser H."/>
            <person name="Gamble J."/>
            <person name="Gilderthorp R."/>
            <person name="Marcello L."/>
            <person name="McQuillan J."/>
            <person name="Otto T.D."/>
            <person name="Quail M.A."/>
            <person name="Sanders M.J."/>
            <person name="van Tonder A."/>
            <person name="Ginger M.L."/>
            <person name="Field M.C."/>
            <person name="Barry J.D."/>
            <person name="Hertz-Fowler C."/>
            <person name="Berriman M."/>
        </authorList>
    </citation>
    <scope>NUCLEOTIDE SEQUENCE</scope>
    <source>
        <strain evidence="12">IL3000</strain>
    </source>
</reference>
<proteinExistence type="predicted"/>
<protein>
    <submittedName>
        <fullName evidence="12">Uncharacterized protein TCIL3000_9_1750</fullName>
    </submittedName>
</protein>
<evidence type="ECO:0000256" key="3">
    <source>
        <dbReference type="ARBA" id="ARBA00022679"/>
    </source>
</evidence>
<keyword evidence="7" id="KW-0862">Zinc</keyword>
<comment type="subcellular location">
    <subcellularLocation>
        <location evidence="1">Membrane</location>
    </subcellularLocation>
</comment>
<evidence type="ECO:0000256" key="2">
    <source>
        <dbReference type="ARBA" id="ARBA00004906"/>
    </source>
</evidence>
<organism evidence="12">
    <name type="scientific">Trypanosoma congolense (strain IL3000)</name>
    <dbReference type="NCBI Taxonomy" id="1068625"/>
    <lineage>
        <taxon>Eukaryota</taxon>
        <taxon>Discoba</taxon>
        <taxon>Euglenozoa</taxon>
        <taxon>Kinetoplastea</taxon>
        <taxon>Metakinetoplastina</taxon>
        <taxon>Trypanosomatida</taxon>
        <taxon>Trypanosomatidae</taxon>
        <taxon>Trypanosoma</taxon>
        <taxon>Nannomonas</taxon>
    </lineage>
</organism>
<keyword evidence="9 10" id="KW-0472">Membrane</keyword>
<evidence type="ECO:0000256" key="9">
    <source>
        <dbReference type="ARBA" id="ARBA00023136"/>
    </source>
</evidence>
<evidence type="ECO:0000256" key="8">
    <source>
        <dbReference type="ARBA" id="ARBA00022989"/>
    </source>
</evidence>
<feature type="transmembrane region" description="Helical" evidence="10">
    <location>
        <begin position="104"/>
        <end position="121"/>
    </location>
</feature>
<keyword evidence="6" id="KW-0863">Zinc-finger</keyword>
<keyword evidence="4 10" id="KW-0812">Transmembrane</keyword>
<dbReference type="EMBL" id="HE575322">
    <property type="protein sequence ID" value="CCC92778.1"/>
    <property type="molecule type" value="Genomic_DNA"/>
</dbReference>
<evidence type="ECO:0000256" key="10">
    <source>
        <dbReference type="SAM" id="Phobius"/>
    </source>
</evidence>
<dbReference type="AlphaFoldDB" id="G0UTR4"/>
<feature type="transmembrane region" description="Helical" evidence="10">
    <location>
        <begin position="141"/>
        <end position="160"/>
    </location>
</feature>
<dbReference type="Pfam" id="PF25563">
    <property type="entry name" value="TPR_SYVN1_N"/>
    <property type="match status" value="1"/>
</dbReference>
<evidence type="ECO:0000256" key="7">
    <source>
        <dbReference type="ARBA" id="ARBA00022833"/>
    </source>
</evidence>
<evidence type="ECO:0000259" key="11">
    <source>
        <dbReference type="Pfam" id="PF25563"/>
    </source>
</evidence>
<keyword evidence="5" id="KW-0479">Metal-binding</keyword>
<keyword evidence="3" id="KW-0808">Transferase</keyword>
<evidence type="ECO:0000256" key="1">
    <source>
        <dbReference type="ARBA" id="ARBA00004370"/>
    </source>
</evidence>
<feature type="transmembrane region" description="Helical" evidence="10">
    <location>
        <begin position="42"/>
        <end position="61"/>
    </location>
</feature>
<gene>
    <name evidence="12" type="ORF">TCIL3000_9_1750</name>
</gene>